<evidence type="ECO:0000256" key="1">
    <source>
        <dbReference type="SAM" id="Phobius"/>
    </source>
</evidence>
<organism evidence="2 3">
    <name type="scientific">Candidatus Marimicrobium litorale</name>
    <dbReference type="NCBI Taxonomy" id="2518991"/>
    <lineage>
        <taxon>Bacteria</taxon>
        <taxon>Pseudomonadati</taxon>
        <taxon>Pseudomonadota</taxon>
        <taxon>Gammaproteobacteria</taxon>
        <taxon>Cellvibrionales</taxon>
        <taxon>Halieaceae</taxon>
        <taxon>Marimicrobium</taxon>
    </lineage>
</organism>
<evidence type="ECO:0000313" key="2">
    <source>
        <dbReference type="EMBL" id="MCX2977216.1"/>
    </source>
</evidence>
<dbReference type="Proteomes" id="UP001143304">
    <property type="component" value="Unassembled WGS sequence"/>
</dbReference>
<feature type="transmembrane region" description="Helical" evidence="1">
    <location>
        <begin position="56"/>
        <end position="76"/>
    </location>
</feature>
<sequence>MDNDGLSTNSAVSGDSSRSLFIALVKYMRVLSALCAISAIWGLVNVFFKLELHDPAVSVSLILASALAILQAIVYWRPTIDLKKITETKVLDFDSMMRGLAALASGFRVLATLTTTIAIVLIVSTVVQ</sequence>
<dbReference type="RefSeq" id="WP_279248945.1">
    <property type="nucleotide sequence ID" value="NZ_SHNO01000001.1"/>
</dbReference>
<gene>
    <name evidence="2" type="ORF">EYC82_07595</name>
</gene>
<evidence type="ECO:0000313" key="3">
    <source>
        <dbReference type="Proteomes" id="UP001143304"/>
    </source>
</evidence>
<accession>A0ABT3T4K3</accession>
<reference evidence="2" key="1">
    <citation type="submission" date="2019-02" db="EMBL/GenBank/DDBJ databases">
        <authorList>
            <person name="Li S.-H."/>
        </authorList>
    </citation>
    <scope>NUCLEOTIDE SEQUENCE</scope>
    <source>
        <strain evidence="2">IMCC11814</strain>
    </source>
</reference>
<keyword evidence="1" id="KW-0812">Transmembrane</keyword>
<protein>
    <submittedName>
        <fullName evidence="2">Uncharacterized protein</fullName>
    </submittedName>
</protein>
<feature type="transmembrane region" description="Helical" evidence="1">
    <location>
        <begin position="20"/>
        <end position="44"/>
    </location>
</feature>
<name>A0ABT3T4K3_9GAMM</name>
<keyword evidence="1" id="KW-0472">Membrane</keyword>
<proteinExistence type="predicted"/>
<keyword evidence="1" id="KW-1133">Transmembrane helix</keyword>
<keyword evidence="3" id="KW-1185">Reference proteome</keyword>
<comment type="caution">
    <text evidence="2">The sequence shown here is derived from an EMBL/GenBank/DDBJ whole genome shotgun (WGS) entry which is preliminary data.</text>
</comment>
<dbReference type="EMBL" id="SHNO01000001">
    <property type="protein sequence ID" value="MCX2977216.1"/>
    <property type="molecule type" value="Genomic_DNA"/>
</dbReference>
<feature type="transmembrane region" description="Helical" evidence="1">
    <location>
        <begin position="96"/>
        <end position="123"/>
    </location>
</feature>